<gene>
    <name evidence="8" type="ORF">SAMN02910280_2570</name>
</gene>
<dbReference type="RefSeq" id="WP_072300788.1">
    <property type="nucleotide sequence ID" value="NZ_FPIP01000007.1"/>
</dbReference>
<dbReference type="Gene3D" id="3.40.140.10">
    <property type="entry name" value="Cytidine Deaminase, domain 2"/>
    <property type="match status" value="1"/>
</dbReference>
<comment type="similarity">
    <text evidence="1">Belongs to the UPF0758 family.</text>
</comment>
<dbReference type="EMBL" id="FPIP01000007">
    <property type="protein sequence ID" value="SFW43755.1"/>
    <property type="molecule type" value="Genomic_DNA"/>
</dbReference>
<dbReference type="AlphaFoldDB" id="A0A1K1P8G9"/>
<evidence type="ECO:0000256" key="3">
    <source>
        <dbReference type="ARBA" id="ARBA00022723"/>
    </source>
</evidence>
<evidence type="ECO:0000256" key="1">
    <source>
        <dbReference type="ARBA" id="ARBA00010243"/>
    </source>
</evidence>
<name>A0A1K1P8G9_RUMFL</name>
<keyword evidence="4" id="KW-0378">Hydrolase</keyword>
<sequence length="235" mass="25749">MADKNKKLRREQLLEKYHNNGFDGLTEHERLELLLTYAQADEPAVLAAELLGEYGSVNALADADTTLLMKDNRVNEQTAVLLRLIPCISCSLYSERFAIKTLNSSKAAIDYFASHFIGAVGEKLIMTAVSSRFRICVTKVLAFGTASRVSSSYRDIAEFAIKSDCDIFFIAHNHPHGEAKPSDSDMMFTRNALKALSTLGAVLADHIIIGAEGGFSIRSSGLLPEMKPNGVKGYK</sequence>
<keyword evidence="3" id="KW-0479">Metal-binding</keyword>
<keyword evidence="8" id="KW-0238">DNA-binding</keyword>
<evidence type="ECO:0000256" key="5">
    <source>
        <dbReference type="ARBA" id="ARBA00022833"/>
    </source>
</evidence>
<dbReference type="PROSITE" id="PS50249">
    <property type="entry name" value="MPN"/>
    <property type="match status" value="1"/>
</dbReference>
<dbReference type="GO" id="GO:0003677">
    <property type="term" value="F:DNA binding"/>
    <property type="evidence" value="ECO:0007669"/>
    <property type="project" value="UniProtKB-KW"/>
</dbReference>
<dbReference type="Proteomes" id="UP000183461">
    <property type="component" value="Unassembled WGS sequence"/>
</dbReference>
<keyword evidence="5" id="KW-0862">Zinc</keyword>
<evidence type="ECO:0000313" key="9">
    <source>
        <dbReference type="Proteomes" id="UP000183461"/>
    </source>
</evidence>
<protein>
    <submittedName>
        <fullName evidence="8">DNA repair protein RadC, contains a helix-hairpin-helix DNA-binding motif</fullName>
    </submittedName>
</protein>
<evidence type="ECO:0000259" key="7">
    <source>
        <dbReference type="PROSITE" id="PS50249"/>
    </source>
</evidence>
<dbReference type="Pfam" id="PF04002">
    <property type="entry name" value="RadC"/>
    <property type="match status" value="1"/>
</dbReference>
<accession>A0A1K1P8G9</accession>
<evidence type="ECO:0000256" key="6">
    <source>
        <dbReference type="ARBA" id="ARBA00023049"/>
    </source>
</evidence>
<dbReference type="GO" id="GO:0046872">
    <property type="term" value="F:metal ion binding"/>
    <property type="evidence" value="ECO:0007669"/>
    <property type="project" value="UniProtKB-KW"/>
</dbReference>
<organism evidence="8 9">
    <name type="scientific">Ruminococcus flavefaciens</name>
    <dbReference type="NCBI Taxonomy" id="1265"/>
    <lineage>
        <taxon>Bacteria</taxon>
        <taxon>Bacillati</taxon>
        <taxon>Bacillota</taxon>
        <taxon>Clostridia</taxon>
        <taxon>Eubacteriales</taxon>
        <taxon>Oscillospiraceae</taxon>
        <taxon>Ruminococcus</taxon>
    </lineage>
</organism>
<dbReference type="GO" id="GO:0006508">
    <property type="term" value="P:proteolysis"/>
    <property type="evidence" value="ECO:0007669"/>
    <property type="project" value="UniProtKB-KW"/>
</dbReference>
<dbReference type="PANTHER" id="PTHR30471:SF3">
    <property type="entry name" value="UPF0758 PROTEIN YEES-RELATED"/>
    <property type="match status" value="1"/>
</dbReference>
<dbReference type="PANTHER" id="PTHR30471">
    <property type="entry name" value="DNA REPAIR PROTEIN RADC"/>
    <property type="match status" value="1"/>
</dbReference>
<evidence type="ECO:0000256" key="2">
    <source>
        <dbReference type="ARBA" id="ARBA00022670"/>
    </source>
</evidence>
<dbReference type="GO" id="GO:0008237">
    <property type="term" value="F:metallopeptidase activity"/>
    <property type="evidence" value="ECO:0007669"/>
    <property type="project" value="UniProtKB-KW"/>
</dbReference>
<feature type="domain" description="MPN" evidence="7">
    <location>
        <begin position="101"/>
        <end position="223"/>
    </location>
</feature>
<dbReference type="InterPro" id="IPR037518">
    <property type="entry name" value="MPN"/>
</dbReference>
<proteinExistence type="inferred from homology"/>
<keyword evidence="6" id="KW-0482">Metalloprotease</keyword>
<dbReference type="InterPro" id="IPR025657">
    <property type="entry name" value="RadC_JAB"/>
</dbReference>
<reference evidence="8 9" key="1">
    <citation type="submission" date="2016-11" db="EMBL/GenBank/DDBJ databases">
        <authorList>
            <person name="Jaros S."/>
            <person name="Januszkiewicz K."/>
            <person name="Wedrychowicz H."/>
        </authorList>
    </citation>
    <scope>NUCLEOTIDE SEQUENCE [LARGE SCALE GENOMIC DNA]</scope>
    <source>
        <strain evidence="8 9">YL228</strain>
    </source>
</reference>
<dbReference type="InterPro" id="IPR001405">
    <property type="entry name" value="UPF0758"/>
</dbReference>
<evidence type="ECO:0000313" key="8">
    <source>
        <dbReference type="EMBL" id="SFW43755.1"/>
    </source>
</evidence>
<keyword evidence="2" id="KW-0645">Protease</keyword>
<evidence type="ECO:0000256" key="4">
    <source>
        <dbReference type="ARBA" id="ARBA00022801"/>
    </source>
</evidence>